<dbReference type="OrthoDB" id="8113704at2"/>
<gene>
    <name evidence="2" type="ORF">FJU08_16015</name>
</gene>
<evidence type="ECO:0000313" key="3">
    <source>
        <dbReference type="Proteomes" id="UP000318801"/>
    </source>
</evidence>
<feature type="region of interest" description="Disordered" evidence="1">
    <location>
        <begin position="151"/>
        <end position="192"/>
    </location>
</feature>
<proteinExistence type="predicted"/>
<feature type="compositionally biased region" description="Polar residues" evidence="1">
    <location>
        <begin position="180"/>
        <end position="192"/>
    </location>
</feature>
<sequence length="379" mass="40128">MILARVSKEGLEDRLFSIEDGLSSLGSGLDCDIVLLDEEVQEQHLTFRVEASLLSLMLAPTANAFLDRNQEGQEPVFLRAEEWINCSGEDRLGIDGITITFSGIATANAAASPISSARRALSSKLLKWLLPTFAGLGVACGITLLISSSPASNNPASPPASPTHMSAIETGSPPVASTPVAAQNQPGAPQTQSVTESALQETLTNMGLPPADLTDINGVWSFTVHVPDENARDNANEALAALNLPLAPDIILDSDIATAVETSLSNMRSKAELASVNLGVVTLKGPQETDAQQKIITTLEGDVSGITKVVFDHDDADQIAAIKKQISGLWSGVFPYVLLNDNTIIRPGQQINDNATLVSVEEHALTVDLDGHNKRIEVE</sequence>
<protein>
    <submittedName>
        <fullName evidence="2">Uncharacterized protein</fullName>
    </submittedName>
</protein>
<reference evidence="2 3" key="1">
    <citation type="submission" date="2019-06" db="EMBL/GenBank/DDBJ databases">
        <authorList>
            <person name="Li M."/>
        </authorList>
    </citation>
    <scope>NUCLEOTIDE SEQUENCE [LARGE SCALE GENOMIC DNA]</scope>
    <source>
        <strain evidence="2 3">BGMRC2036</strain>
    </source>
</reference>
<evidence type="ECO:0000256" key="1">
    <source>
        <dbReference type="SAM" id="MobiDB-lite"/>
    </source>
</evidence>
<comment type="caution">
    <text evidence="2">The sequence shown here is derived from an EMBL/GenBank/DDBJ whole genome shotgun (WGS) entry which is preliminary data.</text>
</comment>
<organism evidence="2 3">
    <name type="scientific">Martelella alba</name>
    <dbReference type="NCBI Taxonomy" id="2590451"/>
    <lineage>
        <taxon>Bacteria</taxon>
        <taxon>Pseudomonadati</taxon>
        <taxon>Pseudomonadota</taxon>
        <taxon>Alphaproteobacteria</taxon>
        <taxon>Hyphomicrobiales</taxon>
        <taxon>Aurantimonadaceae</taxon>
        <taxon>Martelella</taxon>
    </lineage>
</organism>
<name>A0A506U385_9HYPH</name>
<dbReference type="RefSeq" id="WP_141150031.1">
    <property type="nucleotide sequence ID" value="NZ_VHLG01000011.1"/>
</dbReference>
<dbReference type="Proteomes" id="UP000318801">
    <property type="component" value="Unassembled WGS sequence"/>
</dbReference>
<dbReference type="CDD" id="cd00060">
    <property type="entry name" value="FHA"/>
    <property type="match status" value="1"/>
</dbReference>
<dbReference type="AlphaFoldDB" id="A0A506U385"/>
<accession>A0A506U385</accession>
<keyword evidence="3" id="KW-1185">Reference proteome</keyword>
<dbReference type="EMBL" id="VHLG01000011">
    <property type="protein sequence ID" value="TPW28833.1"/>
    <property type="molecule type" value="Genomic_DNA"/>
</dbReference>
<evidence type="ECO:0000313" key="2">
    <source>
        <dbReference type="EMBL" id="TPW28833.1"/>
    </source>
</evidence>